<feature type="transmembrane region" description="Helical" evidence="1">
    <location>
        <begin position="538"/>
        <end position="560"/>
    </location>
</feature>
<keyword evidence="1 2" id="KW-0812">Transmembrane</keyword>
<keyword evidence="1" id="KW-1133">Transmembrane helix</keyword>
<accession>A0AA86P6L5</accession>
<reference evidence="2" key="1">
    <citation type="submission" date="2023-06" db="EMBL/GenBank/DDBJ databases">
        <authorList>
            <person name="Kurt Z."/>
        </authorList>
    </citation>
    <scope>NUCLEOTIDE SEQUENCE</scope>
</reference>
<feature type="transmembrane region" description="Helical" evidence="1">
    <location>
        <begin position="349"/>
        <end position="367"/>
    </location>
</feature>
<dbReference type="EMBL" id="CATOUU010000531">
    <property type="protein sequence ID" value="CAI9933187.1"/>
    <property type="molecule type" value="Genomic_DNA"/>
</dbReference>
<keyword evidence="4" id="KW-1185">Reference proteome</keyword>
<evidence type="ECO:0000256" key="1">
    <source>
        <dbReference type="SAM" id="Phobius"/>
    </source>
</evidence>
<keyword evidence="1" id="KW-0472">Membrane</keyword>
<name>A0AA86P6L5_9EUKA</name>
<dbReference type="Proteomes" id="UP001642409">
    <property type="component" value="Unassembled WGS sequence"/>
</dbReference>
<feature type="transmembrane region" description="Helical" evidence="1">
    <location>
        <begin position="417"/>
        <end position="437"/>
    </location>
</feature>
<feature type="transmembrane region" description="Helical" evidence="1">
    <location>
        <begin position="503"/>
        <end position="526"/>
    </location>
</feature>
<sequence>MVKRQAITKKAEQMAAQTQNTLLDWYQNMMKSIWKKIGVKPDWVHGLDEVTSMFTVASYAIAIIFRMIMTVKSGKITGPAWGPMDSMLCRTDLSVNHAYNYFENGMQWTGSSNVSFLYNSKKPKIVFVIPQRVSPFNQEGYLSIIGAANQIMCQVESSLVENQHVFNFQTEVAFAFGETVEQIKAASSVFEAENKLFINLLSQRGFSKLISVDNNYLSKLFCPKCQKSSFSSEVERIVSFAKNYELFNQTQFNALEFTLQTFTNHKMSSLDLGVDKNRSETIYPEVIDASAYHFYTQFKDILVQADRFFANKEITDVFMNYPNVFQSKDNSIVQSITVFGSNISLNASFFYVVAFLITLPLAINLNFMHRKERVKFIKSITAGFNIRIITFIVSTIIIYTVYTLFKQFDKYNSINIFWYDSDSLFKACACSVVLVSWITMKMEPSFLSMQRNTACLLLIFYLSIAVKSQSSMYLLQVIMFSHLGYWVSDLAQRHGIFSRPWTLNACVIFAYFTFTIALTYANMHLITYNLASLKDQSVILYLLICCLVLSFTLSFFGQMLKLLKGKLVCSVGIIVTFLIYVNLSFANSVENQIIQNLKGNQKVSKLPSSEGFNKIRAFCVNQTCKVHLESGKVQQVEMKDNVIDFFRGNVVVKMGEKLMDSIVDGQTWQQMKVDIESKIFWRGSIEIYTQ</sequence>
<organism evidence="2">
    <name type="scientific">Hexamita inflata</name>
    <dbReference type="NCBI Taxonomy" id="28002"/>
    <lineage>
        <taxon>Eukaryota</taxon>
        <taxon>Metamonada</taxon>
        <taxon>Diplomonadida</taxon>
        <taxon>Hexamitidae</taxon>
        <taxon>Hexamitinae</taxon>
        <taxon>Hexamita</taxon>
    </lineage>
</organism>
<feature type="transmembrane region" description="Helical" evidence="1">
    <location>
        <begin position="567"/>
        <end position="586"/>
    </location>
</feature>
<evidence type="ECO:0000313" key="4">
    <source>
        <dbReference type="Proteomes" id="UP001642409"/>
    </source>
</evidence>
<gene>
    <name evidence="2" type="ORF">HINF_LOCUS20832</name>
    <name evidence="3" type="ORF">HINF_LOCUS2378</name>
</gene>
<dbReference type="AlphaFoldDB" id="A0AA86P6L5"/>
<protein>
    <submittedName>
        <fullName evidence="2">Transmembrane domain-containing protein</fullName>
    </submittedName>
    <submittedName>
        <fullName evidence="3">Transmembrane_domain-containing protein</fullName>
    </submittedName>
</protein>
<comment type="caution">
    <text evidence="2">The sequence shown here is derived from an EMBL/GenBank/DDBJ whole genome shotgun (WGS) entry which is preliminary data.</text>
</comment>
<evidence type="ECO:0000313" key="3">
    <source>
        <dbReference type="EMBL" id="CAL5973443.1"/>
    </source>
</evidence>
<feature type="transmembrane region" description="Helical" evidence="1">
    <location>
        <begin position="388"/>
        <end position="405"/>
    </location>
</feature>
<evidence type="ECO:0000313" key="2">
    <source>
        <dbReference type="EMBL" id="CAI9933187.1"/>
    </source>
</evidence>
<proteinExistence type="predicted"/>
<reference evidence="3 4" key="2">
    <citation type="submission" date="2024-07" db="EMBL/GenBank/DDBJ databases">
        <authorList>
            <person name="Akdeniz Z."/>
        </authorList>
    </citation>
    <scope>NUCLEOTIDE SEQUENCE [LARGE SCALE GENOMIC DNA]</scope>
</reference>
<dbReference type="EMBL" id="CAXDID020000004">
    <property type="protein sequence ID" value="CAL5973443.1"/>
    <property type="molecule type" value="Genomic_DNA"/>
</dbReference>